<evidence type="ECO:0000256" key="3">
    <source>
        <dbReference type="SAM" id="SignalP"/>
    </source>
</evidence>
<evidence type="ECO:0000256" key="2">
    <source>
        <dbReference type="SAM" id="Phobius"/>
    </source>
</evidence>
<dbReference type="EMBL" id="NEDP02005540">
    <property type="protein sequence ID" value="OWF39147.1"/>
    <property type="molecule type" value="Genomic_DNA"/>
</dbReference>
<keyword evidence="5" id="KW-1185">Reference proteome</keyword>
<keyword evidence="2" id="KW-1133">Transmembrane helix</keyword>
<evidence type="ECO:0000313" key="4">
    <source>
        <dbReference type="EMBL" id="OWF39147.1"/>
    </source>
</evidence>
<reference evidence="4 5" key="1">
    <citation type="journal article" date="2017" name="Nat. Ecol. Evol.">
        <title>Scallop genome provides insights into evolution of bilaterian karyotype and development.</title>
        <authorList>
            <person name="Wang S."/>
            <person name="Zhang J."/>
            <person name="Jiao W."/>
            <person name="Li J."/>
            <person name="Xun X."/>
            <person name="Sun Y."/>
            <person name="Guo X."/>
            <person name="Huan P."/>
            <person name="Dong B."/>
            <person name="Zhang L."/>
            <person name="Hu X."/>
            <person name="Sun X."/>
            <person name="Wang J."/>
            <person name="Zhao C."/>
            <person name="Wang Y."/>
            <person name="Wang D."/>
            <person name="Huang X."/>
            <person name="Wang R."/>
            <person name="Lv J."/>
            <person name="Li Y."/>
            <person name="Zhang Z."/>
            <person name="Liu B."/>
            <person name="Lu W."/>
            <person name="Hui Y."/>
            <person name="Liang J."/>
            <person name="Zhou Z."/>
            <person name="Hou R."/>
            <person name="Li X."/>
            <person name="Liu Y."/>
            <person name="Li H."/>
            <person name="Ning X."/>
            <person name="Lin Y."/>
            <person name="Zhao L."/>
            <person name="Xing Q."/>
            <person name="Dou J."/>
            <person name="Li Y."/>
            <person name="Mao J."/>
            <person name="Guo H."/>
            <person name="Dou H."/>
            <person name="Li T."/>
            <person name="Mu C."/>
            <person name="Jiang W."/>
            <person name="Fu Q."/>
            <person name="Fu X."/>
            <person name="Miao Y."/>
            <person name="Liu J."/>
            <person name="Yu Q."/>
            <person name="Li R."/>
            <person name="Liao H."/>
            <person name="Li X."/>
            <person name="Kong Y."/>
            <person name="Jiang Z."/>
            <person name="Chourrout D."/>
            <person name="Li R."/>
            <person name="Bao Z."/>
        </authorList>
    </citation>
    <scope>NUCLEOTIDE SEQUENCE [LARGE SCALE GENOMIC DNA]</scope>
    <source>
        <strain evidence="4 5">PY_sf001</strain>
    </source>
</reference>
<dbReference type="AlphaFoldDB" id="A0A210PRL0"/>
<feature type="signal peptide" evidence="3">
    <location>
        <begin position="1"/>
        <end position="27"/>
    </location>
</feature>
<feature type="chain" id="PRO_5012645659" description="CUB domain-containing protein" evidence="3">
    <location>
        <begin position="28"/>
        <end position="317"/>
    </location>
</feature>
<sequence length="317" mass="35137">MTEMSQWIENTCIPALFIALMVYRTDAYSSVTLDASNCNSKTLYISHEQSQRIRWTGEVIPARCRVGFEATEAPHAVCVDIEIFRVDHCFFTLGIYENLAEYPVKRYDCASTDTTEELCFDHKRIYLGFTFNSTGEFSNPSVKIKVKVKKDENAESEAASGETVPGVIGLLLLMGFLIVVFNKKLKQCLKDPCDNIFEPLCGLVTFPCCFLKEKCQNCVTSVDTSECRKVMACCQPRFQEPEATTTTSTVVATDNVTQQEDFDDVLTVDLGHPSAAPTDNGWAPPPYQAPPPDSTHPEAPPPSYYDVVTGNVSVSNA</sequence>
<name>A0A210PRL0_MIZYE</name>
<keyword evidence="3" id="KW-0732">Signal</keyword>
<evidence type="ECO:0008006" key="6">
    <source>
        <dbReference type="Google" id="ProtNLM"/>
    </source>
</evidence>
<comment type="caution">
    <text evidence="4">The sequence shown here is derived from an EMBL/GenBank/DDBJ whole genome shotgun (WGS) entry which is preliminary data.</text>
</comment>
<feature type="region of interest" description="Disordered" evidence="1">
    <location>
        <begin position="273"/>
        <end position="317"/>
    </location>
</feature>
<gene>
    <name evidence="4" type="ORF">KP79_PYT10907</name>
</gene>
<feature type="transmembrane region" description="Helical" evidence="2">
    <location>
        <begin position="163"/>
        <end position="181"/>
    </location>
</feature>
<evidence type="ECO:0000313" key="5">
    <source>
        <dbReference type="Proteomes" id="UP000242188"/>
    </source>
</evidence>
<evidence type="ECO:0000256" key="1">
    <source>
        <dbReference type="SAM" id="MobiDB-lite"/>
    </source>
</evidence>
<organism evidence="4 5">
    <name type="scientific">Mizuhopecten yessoensis</name>
    <name type="common">Japanese scallop</name>
    <name type="synonym">Patinopecten yessoensis</name>
    <dbReference type="NCBI Taxonomy" id="6573"/>
    <lineage>
        <taxon>Eukaryota</taxon>
        <taxon>Metazoa</taxon>
        <taxon>Spiralia</taxon>
        <taxon>Lophotrochozoa</taxon>
        <taxon>Mollusca</taxon>
        <taxon>Bivalvia</taxon>
        <taxon>Autobranchia</taxon>
        <taxon>Pteriomorphia</taxon>
        <taxon>Pectinida</taxon>
        <taxon>Pectinoidea</taxon>
        <taxon>Pectinidae</taxon>
        <taxon>Mizuhopecten</taxon>
    </lineage>
</organism>
<dbReference type="Proteomes" id="UP000242188">
    <property type="component" value="Unassembled WGS sequence"/>
</dbReference>
<accession>A0A210PRL0</accession>
<protein>
    <recommendedName>
        <fullName evidence="6">CUB domain-containing protein</fullName>
    </recommendedName>
</protein>
<keyword evidence="2" id="KW-0472">Membrane</keyword>
<feature type="compositionally biased region" description="Pro residues" evidence="1">
    <location>
        <begin position="283"/>
        <end position="303"/>
    </location>
</feature>
<proteinExistence type="predicted"/>
<keyword evidence="2" id="KW-0812">Transmembrane</keyword>